<feature type="transmembrane region" description="Helical" evidence="1">
    <location>
        <begin position="137"/>
        <end position="158"/>
    </location>
</feature>
<dbReference type="AlphaFoldDB" id="A0A8R7RC85"/>
<dbReference type="EnsemblPlants" id="TuG1812S0000248100.01.T01">
    <property type="protein sequence ID" value="TuG1812S0000248100.01.T01"/>
    <property type="gene ID" value="TuG1812S0000248100.01"/>
</dbReference>
<keyword evidence="1" id="KW-0812">Transmembrane</keyword>
<name>A0A8R7RC85_TRIUA</name>
<feature type="transmembrane region" description="Helical" evidence="1">
    <location>
        <begin position="98"/>
        <end position="116"/>
    </location>
</feature>
<accession>A0A8R7RC85</accession>
<dbReference type="Gramene" id="TuG1812S0000248100.01.T01">
    <property type="protein sequence ID" value="TuG1812S0000248100.01.T01"/>
    <property type="gene ID" value="TuG1812S0000248100.01"/>
</dbReference>
<keyword evidence="3" id="KW-1185">Reference proteome</keyword>
<keyword evidence="1" id="KW-1133">Transmembrane helix</keyword>
<sequence>AGLISACLVFDRLPTFSPQLTPGPCRLRFACGGGGGAEEPAAAIRTCPDSFAHHFEVVALLAGLFVVGVVITPPPQGSLRPPSVCIAPFLYYARIGKLQLYLLFCILLSGLITSNLKRRTAGDDAPPPTRTMRAYGVLALLLSFASIVLIAVLATYIAQVRSTSISCWSTTSTAAACLFGSFFGVVCVAHYYELATLVLWAV</sequence>
<feature type="transmembrane region" description="Helical" evidence="1">
    <location>
        <begin position="178"/>
        <end position="201"/>
    </location>
</feature>
<reference evidence="2" key="2">
    <citation type="submission" date="2022-06" db="UniProtKB">
        <authorList>
            <consortium name="EnsemblPlants"/>
        </authorList>
    </citation>
    <scope>IDENTIFICATION</scope>
</reference>
<organism evidence="2 3">
    <name type="scientific">Triticum urartu</name>
    <name type="common">Red wild einkorn</name>
    <name type="synonym">Crithodium urartu</name>
    <dbReference type="NCBI Taxonomy" id="4572"/>
    <lineage>
        <taxon>Eukaryota</taxon>
        <taxon>Viridiplantae</taxon>
        <taxon>Streptophyta</taxon>
        <taxon>Embryophyta</taxon>
        <taxon>Tracheophyta</taxon>
        <taxon>Spermatophyta</taxon>
        <taxon>Magnoliopsida</taxon>
        <taxon>Liliopsida</taxon>
        <taxon>Poales</taxon>
        <taxon>Poaceae</taxon>
        <taxon>BOP clade</taxon>
        <taxon>Pooideae</taxon>
        <taxon>Triticodae</taxon>
        <taxon>Triticeae</taxon>
        <taxon>Triticinae</taxon>
        <taxon>Triticum</taxon>
    </lineage>
</organism>
<evidence type="ECO:0000313" key="2">
    <source>
        <dbReference type="EnsemblPlants" id="TuG1812S0000248100.01.T01"/>
    </source>
</evidence>
<evidence type="ECO:0000256" key="1">
    <source>
        <dbReference type="SAM" id="Phobius"/>
    </source>
</evidence>
<keyword evidence="1" id="KW-0472">Membrane</keyword>
<reference evidence="3" key="1">
    <citation type="journal article" date="2013" name="Nature">
        <title>Draft genome of the wheat A-genome progenitor Triticum urartu.</title>
        <authorList>
            <person name="Ling H.Q."/>
            <person name="Zhao S."/>
            <person name="Liu D."/>
            <person name="Wang J."/>
            <person name="Sun H."/>
            <person name="Zhang C."/>
            <person name="Fan H."/>
            <person name="Li D."/>
            <person name="Dong L."/>
            <person name="Tao Y."/>
            <person name="Gao C."/>
            <person name="Wu H."/>
            <person name="Li Y."/>
            <person name="Cui Y."/>
            <person name="Guo X."/>
            <person name="Zheng S."/>
            <person name="Wang B."/>
            <person name="Yu K."/>
            <person name="Liang Q."/>
            <person name="Yang W."/>
            <person name="Lou X."/>
            <person name="Chen J."/>
            <person name="Feng M."/>
            <person name="Jian J."/>
            <person name="Zhang X."/>
            <person name="Luo G."/>
            <person name="Jiang Y."/>
            <person name="Liu J."/>
            <person name="Wang Z."/>
            <person name="Sha Y."/>
            <person name="Zhang B."/>
            <person name="Wu H."/>
            <person name="Tang D."/>
            <person name="Shen Q."/>
            <person name="Xue P."/>
            <person name="Zou S."/>
            <person name="Wang X."/>
            <person name="Liu X."/>
            <person name="Wang F."/>
            <person name="Yang Y."/>
            <person name="An X."/>
            <person name="Dong Z."/>
            <person name="Zhang K."/>
            <person name="Zhang X."/>
            <person name="Luo M.C."/>
            <person name="Dvorak J."/>
            <person name="Tong Y."/>
            <person name="Wang J."/>
            <person name="Yang H."/>
            <person name="Li Z."/>
            <person name="Wang D."/>
            <person name="Zhang A."/>
            <person name="Wang J."/>
        </authorList>
    </citation>
    <scope>NUCLEOTIDE SEQUENCE</scope>
    <source>
        <strain evidence="3">cv. G1812</strain>
    </source>
</reference>
<feature type="transmembrane region" description="Helical" evidence="1">
    <location>
        <begin position="55"/>
        <end position="73"/>
    </location>
</feature>
<proteinExistence type="predicted"/>
<evidence type="ECO:0000313" key="3">
    <source>
        <dbReference type="Proteomes" id="UP000015106"/>
    </source>
</evidence>
<dbReference type="Proteomes" id="UP000015106">
    <property type="component" value="Unassembled WGS sequence"/>
</dbReference>
<protein>
    <submittedName>
        <fullName evidence="2">Uncharacterized protein</fullName>
    </submittedName>
</protein>